<dbReference type="SUPFAM" id="SSF51905">
    <property type="entry name" value="FAD/NAD(P)-binding domain"/>
    <property type="match status" value="1"/>
</dbReference>
<feature type="binding site" evidence="5">
    <location>
        <position position="229"/>
    </location>
    <ligand>
        <name>FAD</name>
        <dbReference type="ChEBI" id="CHEBI:57692"/>
    </ligand>
</feature>
<dbReference type="OrthoDB" id="5046242at2759"/>
<evidence type="ECO:0000256" key="5">
    <source>
        <dbReference type="PIRSR" id="PIRSR601613-1"/>
    </source>
</evidence>
<dbReference type="GO" id="GO:0097621">
    <property type="term" value="F:monoamine oxidase activity"/>
    <property type="evidence" value="ECO:0007669"/>
    <property type="project" value="UniProtKB-EC"/>
</dbReference>
<evidence type="ECO:0000256" key="6">
    <source>
        <dbReference type="RuleBase" id="RU362067"/>
    </source>
</evidence>
<evidence type="ECO:0000313" key="9">
    <source>
        <dbReference type="Proteomes" id="UP000770015"/>
    </source>
</evidence>
<keyword evidence="6" id="KW-0274">FAD</keyword>
<proteinExistence type="inferred from homology"/>
<accession>A0A9P8VKZ8</accession>
<keyword evidence="9" id="KW-1185">Reference proteome</keyword>
<evidence type="ECO:0000313" key="8">
    <source>
        <dbReference type="EMBL" id="KAH6695441.1"/>
    </source>
</evidence>
<feature type="domain" description="Amine oxidase" evidence="7">
    <location>
        <begin position="15"/>
        <end position="443"/>
    </location>
</feature>
<comment type="cofactor">
    <cofactor evidence="1 6">
        <name>FAD</name>
        <dbReference type="ChEBI" id="CHEBI:57692"/>
    </cofactor>
</comment>
<dbReference type="PANTHER" id="PTHR43563">
    <property type="entry name" value="AMINE OXIDASE"/>
    <property type="match status" value="1"/>
</dbReference>
<comment type="catalytic activity">
    <reaction evidence="4">
        <text>a secondary aliphatic amine + O2 + H2O = a primary amine + an aldehyde + H2O2</text>
        <dbReference type="Rhea" id="RHEA:26414"/>
        <dbReference type="ChEBI" id="CHEBI:15377"/>
        <dbReference type="ChEBI" id="CHEBI:15379"/>
        <dbReference type="ChEBI" id="CHEBI:16240"/>
        <dbReference type="ChEBI" id="CHEBI:17478"/>
        <dbReference type="ChEBI" id="CHEBI:58855"/>
        <dbReference type="ChEBI" id="CHEBI:65296"/>
        <dbReference type="EC" id="1.4.3.4"/>
    </reaction>
</comment>
<evidence type="ECO:0000256" key="4">
    <source>
        <dbReference type="ARBA" id="ARBA00048448"/>
    </source>
</evidence>
<dbReference type="PRINTS" id="PR00757">
    <property type="entry name" value="AMINEOXDASEF"/>
</dbReference>
<dbReference type="AlphaFoldDB" id="A0A9P8VKZ8"/>
<evidence type="ECO:0000259" key="7">
    <source>
        <dbReference type="Pfam" id="PF01593"/>
    </source>
</evidence>
<reference evidence="8" key="1">
    <citation type="journal article" date="2021" name="Nat. Commun.">
        <title>Genetic determinants of endophytism in the Arabidopsis root mycobiome.</title>
        <authorList>
            <person name="Mesny F."/>
            <person name="Miyauchi S."/>
            <person name="Thiergart T."/>
            <person name="Pickel B."/>
            <person name="Atanasova L."/>
            <person name="Karlsson M."/>
            <person name="Huettel B."/>
            <person name="Barry K.W."/>
            <person name="Haridas S."/>
            <person name="Chen C."/>
            <person name="Bauer D."/>
            <person name="Andreopoulos W."/>
            <person name="Pangilinan J."/>
            <person name="LaButti K."/>
            <person name="Riley R."/>
            <person name="Lipzen A."/>
            <person name="Clum A."/>
            <person name="Drula E."/>
            <person name="Henrissat B."/>
            <person name="Kohler A."/>
            <person name="Grigoriev I.V."/>
            <person name="Martin F.M."/>
            <person name="Hacquard S."/>
        </authorList>
    </citation>
    <scope>NUCLEOTIDE SEQUENCE</scope>
    <source>
        <strain evidence="8">MPI-SDFR-AT-0117</strain>
    </source>
</reference>
<protein>
    <recommendedName>
        <fullName evidence="6">Amine oxidase</fullName>
        <ecNumber evidence="6">1.4.3.-</ecNumber>
    </recommendedName>
</protein>
<dbReference type="Pfam" id="PF01593">
    <property type="entry name" value="Amino_oxidase"/>
    <property type="match status" value="1"/>
</dbReference>
<gene>
    <name evidence="8" type="ORF">F5X68DRAFT_219869</name>
</gene>
<dbReference type="EMBL" id="JAGSXJ010000002">
    <property type="protein sequence ID" value="KAH6695441.1"/>
    <property type="molecule type" value="Genomic_DNA"/>
</dbReference>
<dbReference type="InterPro" id="IPR001613">
    <property type="entry name" value="Flavin_amine_oxidase"/>
</dbReference>
<keyword evidence="6" id="KW-0285">Flavoprotein</keyword>
<comment type="similarity">
    <text evidence="2 6">Belongs to the flavin monoamine oxidase family.</text>
</comment>
<evidence type="ECO:0000256" key="3">
    <source>
        <dbReference type="ARBA" id="ARBA00023002"/>
    </source>
</evidence>
<organism evidence="8 9">
    <name type="scientific">Plectosphaerella plurivora</name>
    <dbReference type="NCBI Taxonomy" id="936078"/>
    <lineage>
        <taxon>Eukaryota</taxon>
        <taxon>Fungi</taxon>
        <taxon>Dikarya</taxon>
        <taxon>Ascomycota</taxon>
        <taxon>Pezizomycotina</taxon>
        <taxon>Sordariomycetes</taxon>
        <taxon>Hypocreomycetidae</taxon>
        <taxon>Glomerellales</taxon>
        <taxon>Plectosphaerellaceae</taxon>
        <taxon>Plectosphaerella</taxon>
    </lineage>
</organism>
<feature type="binding site" evidence="5">
    <location>
        <position position="15"/>
    </location>
    <ligand>
        <name>FAD</name>
        <dbReference type="ChEBI" id="CHEBI:57692"/>
    </ligand>
</feature>
<dbReference type="Gene3D" id="3.50.50.60">
    <property type="entry name" value="FAD/NAD(P)-binding domain"/>
    <property type="match status" value="1"/>
</dbReference>
<keyword evidence="3 6" id="KW-0560">Oxidoreductase</keyword>
<name>A0A9P8VKZ8_9PEZI</name>
<evidence type="ECO:0000256" key="1">
    <source>
        <dbReference type="ARBA" id="ARBA00001974"/>
    </source>
</evidence>
<dbReference type="InterPro" id="IPR002937">
    <property type="entry name" value="Amino_oxidase"/>
</dbReference>
<evidence type="ECO:0000256" key="2">
    <source>
        <dbReference type="ARBA" id="ARBA00005995"/>
    </source>
</evidence>
<comment type="caution">
    <text evidence="8">The sequence shown here is derived from an EMBL/GenBank/DDBJ whole genome shotgun (WGS) entry which is preliminary data.</text>
</comment>
<dbReference type="PANTHER" id="PTHR43563:SF14">
    <property type="entry name" value="AMINE OXIDASE"/>
    <property type="match status" value="1"/>
</dbReference>
<feature type="binding site" evidence="5">
    <location>
        <position position="419"/>
    </location>
    <ligand>
        <name>FAD</name>
        <dbReference type="ChEBI" id="CHEBI:57692"/>
    </ligand>
</feature>
<sequence length="457" mass="49842">MLLNPQVVIVGAGLSGLRAATQVRDAGLSYVVILSAPVSGNGSDDGVVDLGAAWINDSGQSKIHELALDYGIDLVVQPVEGLSLEKDLKGIHSGLHGGMPAAKEQQEEFTEISLLLLHLVSLIDIKAPHLTPKADWLDFMTAFEFGDKLWKRSLLANHVVNFVSRATLVVESTELSALFFLDYLQSGGDLGNITSDLEHGAQYLRAAQGFQTITDGMAADLEVHISSPVTRIAQTEKGVTVETGNNVTYHAQKVIFSAPTSLYGLGEFDPAQPAAKQALSNATVLGYYSKTILLFDEPWWRDANLTGVFTSEGPISFMRDTSAAGQHSITCFHVGEPGRRWSRLDADERQEAVLKQFRGAFGEFINEVPEPIEILEKEWTKDPWARGAPSPVMPPGIMTSEAGLSLRDPFGHVHFIGTETAFEWKGYLEGAVRAGDRGAQEVIEKLKSNCRRRSWRA</sequence>
<dbReference type="SUPFAM" id="SSF54373">
    <property type="entry name" value="FAD-linked reductases, C-terminal domain"/>
    <property type="match status" value="1"/>
</dbReference>
<feature type="binding site" evidence="5">
    <location>
        <position position="332"/>
    </location>
    <ligand>
        <name>substrate</name>
    </ligand>
</feature>
<dbReference type="EC" id="1.4.3.-" evidence="6"/>
<dbReference type="Proteomes" id="UP000770015">
    <property type="component" value="Unassembled WGS sequence"/>
</dbReference>
<dbReference type="InterPro" id="IPR050703">
    <property type="entry name" value="Flavin_MAO"/>
</dbReference>
<dbReference type="InterPro" id="IPR036188">
    <property type="entry name" value="FAD/NAD-bd_sf"/>
</dbReference>